<comment type="caution">
    <text evidence="1">The sequence shown here is derived from an EMBL/GenBank/DDBJ whole genome shotgun (WGS) entry which is preliminary data.</text>
</comment>
<gene>
    <name evidence="1" type="ORF">ACD_80C00142G0005</name>
</gene>
<dbReference type="AlphaFoldDB" id="K1XX40"/>
<name>K1XX40_9BACT</name>
<accession>K1XX40</accession>
<proteinExistence type="predicted"/>
<evidence type="ECO:0000313" key="1">
    <source>
        <dbReference type="EMBL" id="EKD24963.1"/>
    </source>
</evidence>
<sequence length="240" mass="27332">MKKNQVMVPQLAIAGGILYEIITNPERNGLNVEYIQNMIKSKTNTKCEDMSIDYLDTNVAVDWKTIACVAMKRCTEVYPINIVIDLKRFCNQNPEITAWLDEVCEKTEVNDSEYSYFTLKLMLAINNQLVLSEMGPQLTKKETIQSLIGRTNKFFEGSSVSPIQSIDDDVLAYIAGTTVMNIKSTPSEVLKNHTKQSSNWRMLINNYLIKYSTHYISTWPINNLDAVESYSNKEEVNSTT</sequence>
<reference evidence="1" key="1">
    <citation type="journal article" date="2012" name="Science">
        <title>Fermentation, hydrogen, and sulfur metabolism in multiple uncultivated bacterial phyla.</title>
        <authorList>
            <person name="Wrighton K.C."/>
            <person name="Thomas B.C."/>
            <person name="Sharon I."/>
            <person name="Miller C.S."/>
            <person name="Castelle C.J."/>
            <person name="VerBerkmoes N.C."/>
            <person name="Wilkins M.J."/>
            <person name="Hettich R.L."/>
            <person name="Lipton M.S."/>
            <person name="Williams K.H."/>
            <person name="Long P.E."/>
            <person name="Banfield J.F."/>
        </authorList>
    </citation>
    <scope>NUCLEOTIDE SEQUENCE [LARGE SCALE GENOMIC DNA]</scope>
</reference>
<dbReference type="EMBL" id="AMFJ01036149">
    <property type="protein sequence ID" value="EKD24963.1"/>
    <property type="molecule type" value="Genomic_DNA"/>
</dbReference>
<organism evidence="1">
    <name type="scientific">uncultured bacterium</name>
    <name type="common">gcode 4</name>
    <dbReference type="NCBI Taxonomy" id="1234023"/>
    <lineage>
        <taxon>Bacteria</taxon>
        <taxon>environmental samples</taxon>
    </lineage>
</organism>
<protein>
    <submittedName>
        <fullName evidence="1">Uncharacterized protein</fullName>
    </submittedName>
</protein>